<reference evidence="17" key="1">
    <citation type="journal article" date="2015" name="Genome">
        <title>Whole Genome Sequence of the Non-Microcystin-Producing Microcystis aeruginosa Strain NIES-44.</title>
        <authorList>
            <person name="Okano K."/>
            <person name="Miyata N."/>
            <person name="Ozaki Y."/>
        </authorList>
    </citation>
    <scope>NUCLEOTIDE SEQUENCE [LARGE SCALE GENOMIC DNA]</scope>
    <source>
        <strain evidence="17">NIES-44</strain>
    </source>
</reference>
<evidence type="ECO:0000256" key="12">
    <source>
        <dbReference type="ARBA" id="ARBA00047880"/>
    </source>
</evidence>
<keyword evidence="6 14" id="KW-0548">Nucleotidyltransferase</keyword>
<dbReference type="SUPFAM" id="SSF82114">
    <property type="entry name" value="Riboflavin kinase-like"/>
    <property type="match status" value="1"/>
</dbReference>
<dbReference type="PANTHER" id="PTHR22749:SF6">
    <property type="entry name" value="RIBOFLAVIN KINASE"/>
    <property type="match status" value="1"/>
</dbReference>
<organism evidence="16 17">
    <name type="scientific">Microcystis aeruginosa NIES-44</name>
    <dbReference type="NCBI Taxonomy" id="449439"/>
    <lineage>
        <taxon>Bacteria</taxon>
        <taxon>Bacillati</taxon>
        <taxon>Cyanobacteriota</taxon>
        <taxon>Cyanophyceae</taxon>
        <taxon>Oscillatoriophycideae</taxon>
        <taxon>Chroococcales</taxon>
        <taxon>Microcystaceae</taxon>
        <taxon>Microcystis</taxon>
    </lineage>
</organism>
<dbReference type="Proteomes" id="UP000030321">
    <property type="component" value="Unassembled WGS sequence"/>
</dbReference>
<dbReference type="NCBIfam" id="NF004162">
    <property type="entry name" value="PRK05627.1-5"/>
    <property type="match status" value="1"/>
</dbReference>
<evidence type="ECO:0000313" key="16">
    <source>
        <dbReference type="EMBL" id="GAL91847.1"/>
    </source>
</evidence>
<dbReference type="InterPro" id="IPR015864">
    <property type="entry name" value="FAD_synthase"/>
</dbReference>
<dbReference type="GO" id="GO:0006747">
    <property type="term" value="P:FAD biosynthetic process"/>
    <property type="evidence" value="ECO:0007669"/>
    <property type="project" value="UniProtKB-UniRule"/>
</dbReference>
<dbReference type="InterPro" id="IPR002606">
    <property type="entry name" value="Riboflavin_kinase_bac"/>
</dbReference>
<evidence type="ECO:0000256" key="1">
    <source>
        <dbReference type="ARBA" id="ARBA00004726"/>
    </source>
</evidence>
<keyword evidence="5 14" id="KW-0808">Transferase</keyword>
<dbReference type="SUPFAM" id="SSF52374">
    <property type="entry name" value="Nucleotidylyl transferase"/>
    <property type="match status" value="1"/>
</dbReference>
<dbReference type="InterPro" id="IPR014729">
    <property type="entry name" value="Rossmann-like_a/b/a_fold"/>
</dbReference>
<evidence type="ECO:0000313" key="17">
    <source>
        <dbReference type="Proteomes" id="UP000030321"/>
    </source>
</evidence>
<accession>A0A0A1VPX0</accession>
<dbReference type="InterPro" id="IPR023465">
    <property type="entry name" value="Riboflavin_kinase_dom_sf"/>
</dbReference>
<gene>
    <name evidence="16" type="ORF">N44_00135</name>
</gene>
<evidence type="ECO:0000256" key="6">
    <source>
        <dbReference type="ARBA" id="ARBA00022695"/>
    </source>
</evidence>
<comment type="similarity">
    <text evidence="14">Belongs to the ribF family.</text>
</comment>
<feature type="domain" description="Riboflavin kinase" evidence="15">
    <location>
        <begin position="189"/>
        <end position="313"/>
    </location>
</feature>
<proteinExistence type="inferred from homology"/>
<keyword evidence="3 14" id="KW-0285">Flavoprotein</keyword>
<comment type="caution">
    <text evidence="16">The sequence shown here is derived from an EMBL/GenBank/DDBJ whole genome shotgun (WGS) entry which is preliminary data.</text>
</comment>
<protein>
    <recommendedName>
        <fullName evidence="14">Riboflavin biosynthesis protein</fullName>
    </recommendedName>
    <domain>
        <recommendedName>
            <fullName evidence="14">Riboflavin kinase</fullName>
            <ecNumber evidence="14">2.7.1.26</ecNumber>
        </recommendedName>
        <alternativeName>
            <fullName evidence="14">Flavokinase</fullName>
        </alternativeName>
    </domain>
    <domain>
        <recommendedName>
            <fullName evidence="14">FMN adenylyltransferase</fullName>
            <ecNumber evidence="14">2.7.7.2</ecNumber>
        </recommendedName>
        <alternativeName>
            <fullName evidence="14">FAD pyrophosphorylase</fullName>
        </alternativeName>
        <alternativeName>
            <fullName evidence="14">FAD synthase</fullName>
        </alternativeName>
    </domain>
</protein>
<dbReference type="NCBIfam" id="TIGR00083">
    <property type="entry name" value="ribF"/>
    <property type="match status" value="1"/>
</dbReference>
<dbReference type="Gene3D" id="2.40.30.30">
    <property type="entry name" value="Riboflavin kinase-like"/>
    <property type="match status" value="1"/>
</dbReference>
<dbReference type="FunFam" id="3.40.50.620:FF:000021">
    <property type="entry name" value="Riboflavin biosynthesis protein"/>
    <property type="match status" value="1"/>
</dbReference>
<dbReference type="GO" id="GO:0005524">
    <property type="term" value="F:ATP binding"/>
    <property type="evidence" value="ECO:0007669"/>
    <property type="project" value="UniProtKB-UniRule"/>
</dbReference>
<evidence type="ECO:0000256" key="11">
    <source>
        <dbReference type="ARBA" id="ARBA00023268"/>
    </source>
</evidence>
<comment type="pathway">
    <text evidence="2 14">Cofactor biosynthesis; FMN biosynthesis; FMN from riboflavin (ATP route): step 1/1.</text>
</comment>
<evidence type="ECO:0000256" key="8">
    <source>
        <dbReference type="ARBA" id="ARBA00022777"/>
    </source>
</evidence>
<dbReference type="UniPathway" id="UPA00277">
    <property type="reaction ID" value="UER00407"/>
</dbReference>
<dbReference type="SMART" id="SM00904">
    <property type="entry name" value="Flavokinase"/>
    <property type="match status" value="1"/>
</dbReference>
<evidence type="ECO:0000256" key="3">
    <source>
        <dbReference type="ARBA" id="ARBA00022630"/>
    </source>
</evidence>
<evidence type="ECO:0000256" key="10">
    <source>
        <dbReference type="ARBA" id="ARBA00022840"/>
    </source>
</evidence>
<dbReference type="GO" id="GO:0003919">
    <property type="term" value="F:FMN adenylyltransferase activity"/>
    <property type="evidence" value="ECO:0007669"/>
    <property type="project" value="UniProtKB-UniRule"/>
</dbReference>
<comment type="pathway">
    <text evidence="1 14">Cofactor biosynthesis; FAD biosynthesis; FAD from FMN: step 1/1.</text>
</comment>
<dbReference type="EC" id="2.7.1.26" evidence="14"/>
<name>A0A0A1VPX0_MICAE</name>
<comment type="catalytic activity">
    <reaction evidence="12 14">
        <text>riboflavin + ATP = FMN + ADP + H(+)</text>
        <dbReference type="Rhea" id="RHEA:14357"/>
        <dbReference type="ChEBI" id="CHEBI:15378"/>
        <dbReference type="ChEBI" id="CHEBI:30616"/>
        <dbReference type="ChEBI" id="CHEBI:57986"/>
        <dbReference type="ChEBI" id="CHEBI:58210"/>
        <dbReference type="ChEBI" id="CHEBI:456216"/>
        <dbReference type="EC" id="2.7.1.26"/>
    </reaction>
</comment>
<keyword evidence="10 14" id="KW-0067">ATP-binding</keyword>
<evidence type="ECO:0000256" key="7">
    <source>
        <dbReference type="ARBA" id="ARBA00022741"/>
    </source>
</evidence>
<dbReference type="GO" id="GO:0008531">
    <property type="term" value="F:riboflavin kinase activity"/>
    <property type="evidence" value="ECO:0007669"/>
    <property type="project" value="UniProtKB-UniRule"/>
</dbReference>
<evidence type="ECO:0000256" key="4">
    <source>
        <dbReference type="ARBA" id="ARBA00022643"/>
    </source>
</evidence>
<dbReference type="GO" id="GO:0009398">
    <property type="term" value="P:FMN biosynthetic process"/>
    <property type="evidence" value="ECO:0007669"/>
    <property type="project" value="UniProtKB-UniRule"/>
</dbReference>
<dbReference type="UniPathway" id="UPA00276">
    <property type="reaction ID" value="UER00406"/>
</dbReference>
<dbReference type="AlphaFoldDB" id="A0A0A1VPX0"/>
<evidence type="ECO:0000256" key="9">
    <source>
        <dbReference type="ARBA" id="ARBA00022827"/>
    </source>
</evidence>
<keyword evidence="8 14" id="KW-0418">Kinase</keyword>
<dbReference type="InterPro" id="IPR015865">
    <property type="entry name" value="Riboflavin_kinase_bac/euk"/>
</dbReference>
<evidence type="ECO:0000256" key="13">
    <source>
        <dbReference type="ARBA" id="ARBA00049494"/>
    </source>
</evidence>
<dbReference type="EMBL" id="BBPA01000014">
    <property type="protein sequence ID" value="GAL91847.1"/>
    <property type="molecule type" value="Genomic_DNA"/>
</dbReference>
<keyword evidence="4 14" id="KW-0288">FMN</keyword>
<sequence>MNYSLVSVPKASVWIVDSPNARILAPSAIALGNFDGLHLGHQTVLQPIFRDDPAYPTVVSFTPHPREFFTGEKWQLLTPLGEKVEVLENLGVKQLVLLPFSAELASLTPLAFVEQILVEKLQAKSISVGQDFHFGYRRQGTAEDLLQIASQFNIKVEIVGLKNCGAGRISSSLIRQALAAGNVEQAGQMLGRPYSLTGRVVIGQQLGRTLGFHTANLQVPPDKLLPRFGVYCGWVHLDASRLPAVMNIGYRPTIEGKTISVEIHLLDWSGYVYDRILTMDLVQFLRPEQKFNSLDRLKNQIEIDCDRSRLILTSVTDNS</sequence>
<evidence type="ECO:0000256" key="5">
    <source>
        <dbReference type="ARBA" id="ARBA00022679"/>
    </source>
</evidence>
<dbReference type="Gene3D" id="3.40.50.620">
    <property type="entry name" value="HUPs"/>
    <property type="match status" value="1"/>
</dbReference>
<evidence type="ECO:0000259" key="15">
    <source>
        <dbReference type="SMART" id="SM00904"/>
    </source>
</evidence>
<dbReference type="EC" id="2.7.7.2" evidence="14"/>
<keyword evidence="7 14" id="KW-0547">Nucleotide-binding</keyword>
<dbReference type="PIRSF" id="PIRSF004491">
    <property type="entry name" value="FAD_Synth"/>
    <property type="match status" value="1"/>
</dbReference>
<evidence type="ECO:0000256" key="14">
    <source>
        <dbReference type="PIRNR" id="PIRNR004491"/>
    </source>
</evidence>
<dbReference type="GO" id="GO:0009231">
    <property type="term" value="P:riboflavin biosynthetic process"/>
    <property type="evidence" value="ECO:0007669"/>
    <property type="project" value="InterPro"/>
</dbReference>
<dbReference type="NCBIfam" id="NF004160">
    <property type="entry name" value="PRK05627.1-3"/>
    <property type="match status" value="1"/>
</dbReference>
<keyword evidence="11" id="KW-0511">Multifunctional enzyme</keyword>
<dbReference type="Pfam" id="PF06574">
    <property type="entry name" value="FAD_syn"/>
    <property type="match status" value="1"/>
</dbReference>
<dbReference type="InterPro" id="IPR023468">
    <property type="entry name" value="Riboflavin_kinase"/>
</dbReference>
<dbReference type="Pfam" id="PF01687">
    <property type="entry name" value="Flavokinase"/>
    <property type="match status" value="1"/>
</dbReference>
<comment type="catalytic activity">
    <reaction evidence="13 14">
        <text>FMN + ATP + H(+) = FAD + diphosphate</text>
        <dbReference type="Rhea" id="RHEA:17237"/>
        <dbReference type="ChEBI" id="CHEBI:15378"/>
        <dbReference type="ChEBI" id="CHEBI:30616"/>
        <dbReference type="ChEBI" id="CHEBI:33019"/>
        <dbReference type="ChEBI" id="CHEBI:57692"/>
        <dbReference type="ChEBI" id="CHEBI:58210"/>
        <dbReference type="EC" id="2.7.7.2"/>
    </reaction>
</comment>
<dbReference type="CDD" id="cd02064">
    <property type="entry name" value="FAD_synthetase_N"/>
    <property type="match status" value="1"/>
</dbReference>
<evidence type="ECO:0000256" key="2">
    <source>
        <dbReference type="ARBA" id="ARBA00005201"/>
    </source>
</evidence>
<dbReference type="PANTHER" id="PTHR22749">
    <property type="entry name" value="RIBOFLAVIN KINASE/FMN ADENYLYLTRANSFERASE"/>
    <property type="match status" value="1"/>
</dbReference>
<keyword evidence="9 14" id="KW-0274">FAD</keyword>